<dbReference type="Pfam" id="PF04672">
    <property type="entry name" value="Methyltransf_19"/>
    <property type="match status" value="1"/>
</dbReference>
<accession>A0A939P8A7</accession>
<keyword evidence="1" id="KW-0489">Methyltransferase</keyword>
<proteinExistence type="predicted"/>
<evidence type="ECO:0000313" key="2">
    <source>
        <dbReference type="Proteomes" id="UP000669179"/>
    </source>
</evidence>
<dbReference type="AlphaFoldDB" id="A0A939P8A7"/>
<dbReference type="InterPro" id="IPR029063">
    <property type="entry name" value="SAM-dependent_MTases_sf"/>
</dbReference>
<reference evidence="1" key="1">
    <citation type="submission" date="2021-03" db="EMBL/GenBank/DDBJ databases">
        <authorList>
            <person name="Kanchanasin P."/>
            <person name="Saeng-In P."/>
            <person name="Phongsopitanun W."/>
            <person name="Yuki M."/>
            <person name="Kudo T."/>
            <person name="Ohkuma M."/>
            <person name="Tanasupawat S."/>
        </authorList>
    </citation>
    <scope>NUCLEOTIDE SEQUENCE</scope>
    <source>
        <strain evidence="1">GKU 128</strain>
    </source>
</reference>
<keyword evidence="2" id="KW-1185">Reference proteome</keyword>
<dbReference type="Proteomes" id="UP000669179">
    <property type="component" value="Unassembled WGS sequence"/>
</dbReference>
<dbReference type="PIRSF" id="PIRSF017393">
    <property type="entry name" value="MTase_SAV2177"/>
    <property type="match status" value="1"/>
</dbReference>
<dbReference type="GO" id="GO:0032259">
    <property type="term" value="P:methylation"/>
    <property type="evidence" value="ECO:0007669"/>
    <property type="project" value="UniProtKB-KW"/>
</dbReference>
<dbReference type="SUPFAM" id="SSF53335">
    <property type="entry name" value="S-adenosyl-L-methionine-dependent methyltransferases"/>
    <property type="match status" value="1"/>
</dbReference>
<name>A0A939P8A7_9ACTN</name>
<dbReference type="RefSeq" id="WP_208255350.1">
    <property type="nucleotide sequence ID" value="NZ_JAGEOJ010000004.1"/>
</dbReference>
<dbReference type="InterPro" id="IPR006764">
    <property type="entry name" value="SAM_dep_MeTrfase_SAV2177_type"/>
</dbReference>
<organism evidence="1 2">
    <name type="scientific">Actinomadura barringtoniae</name>
    <dbReference type="NCBI Taxonomy" id="1427535"/>
    <lineage>
        <taxon>Bacteria</taxon>
        <taxon>Bacillati</taxon>
        <taxon>Actinomycetota</taxon>
        <taxon>Actinomycetes</taxon>
        <taxon>Streptosporangiales</taxon>
        <taxon>Thermomonosporaceae</taxon>
        <taxon>Actinomadura</taxon>
    </lineage>
</organism>
<protein>
    <submittedName>
        <fullName evidence="1">SAM-dependent methyltransferase</fullName>
    </submittedName>
</protein>
<comment type="caution">
    <text evidence="1">The sequence shown here is derived from an EMBL/GenBank/DDBJ whole genome shotgun (WGS) entry which is preliminary data.</text>
</comment>
<evidence type="ECO:0000313" key="1">
    <source>
        <dbReference type="EMBL" id="MBO2447716.1"/>
    </source>
</evidence>
<dbReference type="CDD" id="cd02440">
    <property type="entry name" value="AdoMet_MTases"/>
    <property type="match status" value="1"/>
</dbReference>
<gene>
    <name evidence="1" type="ORF">J4573_11500</name>
</gene>
<keyword evidence="1" id="KW-0808">Transferase</keyword>
<dbReference type="EMBL" id="JAGEOJ010000004">
    <property type="protein sequence ID" value="MBO2447716.1"/>
    <property type="molecule type" value="Genomic_DNA"/>
</dbReference>
<sequence>MEKSRTRTSNVDPNVPSSGRIYDFLLNGRDHYPADKAAARKVLERVPEAHYMAHANRVFLQRAAGRIARAGVRQFIDIGSGIPTAWNTHEVVQVVDPQARVVYVDNDPVVLEMSQEILSRNGESNAVYVDADVREPDSILTNPAVRDLIDFDQPVGYMHIAIWHFAADEYDPWGLVTRYLDAVPSGSYLALSHVTSDDQKPDKVQRFKDVYANTPSGVHFRTREEINRFFTGLEFLPPYEGAEPALSFVDKWGSKNPNVVDPSHTWLPCGVARKP</sequence>
<dbReference type="GO" id="GO:0008168">
    <property type="term" value="F:methyltransferase activity"/>
    <property type="evidence" value="ECO:0007669"/>
    <property type="project" value="UniProtKB-KW"/>
</dbReference>
<dbReference type="Gene3D" id="3.40.50.150">
    <property type="entry name" value="Vaccinia Virus protein VP39"/>
    <property type="match status" value="1"/>
</dbReference>